<feature type="transmembrane region" description="Helical" evidence="14">
    <location>
        <begin position="65"/>
        <end position="82"/>
    </location>
</feature>
<dbReference type="InterPro" id="IPR041027">
    <property type="entry name" value="FtsK_alpha"/>
</dbReference>
<dbReference type="PROSITE" id="PS50901">
    <property type="entry name" value="FTSK"/>
    <property type="match status" value="1"/>
</dbReference>
<dbReference type="InterPro" id="IPR036388">
    <property type="entry name" value="WH-like_DNA-bd_sf"/>
</dbReference>
<dbReference type="InterPro" id="IPR025199">
    <property type="entry name" value="FtsK_4TM"/>
</dbReference>
<evidence type="ECO:0000313" key="17">
    <source>
        <dbReference type="Proteomes" id="UP000324143"/>
    </source>
</evidence>
<evidence type="ECO:0000256" key="4">
    <source>
        <dbReference type="ARBA" id="ARBA00022618"/>
    </source>
</evidence>
<dbReference type="EMBL" id="VSIX01000033">
    <property type="protein sequence ID" value="TYB31537.1"/>
    <property type="molecule type" value="Genomic_DNA"/>
</dbReference>
<comment type="caution">
    <text evidence="16">The sequence shown here is derived from an EMBL/GenBank/DDBJ whole genome shotgun (WGS) entry which is preliminary data.</text>
</comment>
<feature type="transmembrane region" description="Helical" evidence="14">
    <location>
        <begin position="111"/>
        <end position="133"/>
    </location>
</feature>
<keyword evidence="6 13" id="KW-0547">Nucleotide-binding</keyword>
<keyword evidence="5 14" id="KW-0812">Transmembrane</keyword>
<keyword evidence="3" id="KW-1003">Cell membrane</keyword>
<feature type="binding site" evidence="13">
    <location>
        <begin position="382"/>
        <end position="389"/>
    </location>
    <ligand>
        <name>ATP</name>
        <dbReference type="ChEBI" id="CHEBI:30616"/>
    </ligand>
</feature>
<keyword evidence="17" id="KW-1185">Reference proteome</keyword>
<dbReference type="InterPro" id="IPR018541">
    <property type="entry name" value="Ftsk_gamma"/>
</dbReference>
<evidence type="ECO:0000256" key="7">
    <source>
        <dbReference type="ARBA" id="ARBA00022829"/>
    </source>
</evidence>
<dbReference type="Pfam" id="PF13491">
    <property type="entry name" value="FtsK_4TM"/>
    <property type="match status" value="1"/>
</dbReference>
<evidence type="ECO:0000256" key="11">
    <source>
        <dbReference type="ARBA" id="ARBA00023136"/>
    </source>
</evidence>
<keyword evidence="8 13" id="KW-0067">ATP-binding</keyword>
<feature type="domain" description="FtsK" evidence="15">
    <location>
        <begin position="365"/>
        <end position="553"/>
    </location>
</feature>
<evidence type="ECO:0000256" key="13">
    <source>
        <dbReference type="PROSITE-ProRule" id="PRU00289"/>
    </source>
</evidence>
<evidence type="ECO:0000256" key="14">
    <source>
        <dbReference type="SAM" id="Phobius"/>
    </source>
</evidence>
<comment type="similarity">
    <text evidence="2">Belongs to the FtsK/SpoIIIE/SftA family.</text>
</comment>
<keyword evidence="9 14" id="KW-1133">Transmembrane helix</keyword>
<dbReference type="PANTHER" id="PTHR22683:SF41">
    <property type="entry name" value="DNA TRANSLOCASE FTSK"/>
    <property type="match status" value="1"/>
</dbReference>
<dbReference type="GO" id="GO:0051301">
    <property type="term" value="P:cell division"/>
    <property type="evidence" value="ECO:0007669"/>
    <property type="project" value="UniProtKB-KW"/>
</dbReference>
<gene>
    <name evidence="16" type="ORF">FXF47_04245</name>
</gene>
<feature type="transmembrane region" description="Helical" evidence="14">
    <location>
        <begin position="140"/>
        <end position="159"/>
    </location>
</feature>
<evidence type="ECO:0000313" key="16">
    <source>
        <dbReference type="EMBL" id="TYB31537.1"/>
    </source>
</evidence>
<name>A0A5D0MCT5_9BACT</name>
<dbReference type="Gene3D" id="3.30.980.40">
    <property type="match status" value="1"/>
</dbReference>
<dbReference type="InterPro" id="IPR002543">
    <property type="entry name" value="FtsK_dom"/>
</dbReference>
<protein>
    <submittedName>
        <fullName evidence="16">DNA translocase FtsK</fullName>
    </submittedName>
</protein>
<keyword evidence="10" id="KW-0238">DNA-binding</keyword>
<feature type="non-terminal residue" evidence="16">
    <location>
        <position position="1"/>
    </location>
</feature>
<evidence type="ECO:0000256" key="12">
    <source>
        <dbReference type="ARBA" id="ARBA00023306"/>
    </source>
</evidence>
<dbReference type="GO" id="GO:0007059">
    <property type="term" value="P:chromosome segregation"/>
    <property type="evidence" value="ECO:0007669"/>
    <property type="project" value="UniProtKB-KW"/>
</dbReference>
<evidence type="ECO:0000256" key="10">
    <source>
        <dbReference type="ARBA" id="ARBA00023125"/>
    </source>
</evidence>
<keyword evidence="4" id="KW-0132">Cell division</keyword>
<dbReference type="Gene3D" id="3.40.50.300">
    <property type="entry name" value="P-loop containing nucleotide triphosphate hydrolases"/>
    <property type="match status" value="1"/>
</dbReference>
<evidence type="ECO:0000256" key="6">
    <source>
        <dbReference type="ARBA" id="ARBA00022741"/>
    </source>
</evidence>
<dbReference type="PANTHER" id="PTHR22683">
    <property type="entry name" value="SPORULATION PROTEIN RELATED"/>
    <property type="match status" value="1"/>
</dbReference>
<dbReference type="Pfam" id="PF01580">
    <property type="entry name" value="FtsK_SpoIIIE"/>
    <property type="match status" value="1"/>
</dbReference>
<comment type="subcellular location">
    <subcellularLocation>
        <location evidence="1">Cell membrane</location>
        <topology evidence="1">Multi-pass membrane protein</topology>
    </subcellularLocation>
</comment>
<dbReference type="GO" id="GO:0003677">
    <property type="term" value="F:DNA binding"/>
    <property type="evidence" value="ECO:0007669"/>
    <property type="project" value="UniProtKB-KW"/>
</dbReference>
<evidence type="ECO:0000259" key="15">
    <source>
        <dbReference type="PROSITE" id="PS50901"/>
    </source>
</evidence>
<dbReference type="Pfam" id="PF09397">
    <property type="entry name" value="FtsK_gamma"/>
    <property type="match status" value="1"/>
</dbReference>
<evidence type="ECO:0000256" key="5">
    <source>
        <dbReference type="ARBA" id="ARBA00022692"/>
    </source>
</evidence>
<dbReference type="AlphaFoldDB" id="A0A5D0MCT5"/>
<dbReference type="Proteomes" id="UP000324143">
    <property type="component" value="Unassembled WGS sequence"/>
</dbReference>
<keyword evidence="7" id="KW-0159">Chromosome partition</keyword>
<proteinExistence type="inferred from homology"/>
<evidence type="ECO:0000256" key="1">
    <source>
        <dbReference type="ARBA" id="ARBA00004651"/>
    </source>
</evidence>
<reference evidence="16" key="1">
    <citation type="submission" date="2019-08" db="EMBL/GenBank/DDBJ databases">
        <title>Genomic characterization of a novel candidate phylum (ARYD3) from a high temperature, high salinity tertiary oil reservoir in north central Oklahoma, USA.</title>
        <authorList>
            <person name="Youssef N.H."/>
            <person name="Yadav A."/>
            <person name="Elshahed M.S."/>
        </authorList>
    </citation>
    <scope>NUCLEOTIDE SEQUENCE [LARGE SCALE GENOMIC DNA]</scope>
    <source>
        <strain evidence="16">ARYD3</strain>
    </source>
</reference>
<evidence type="ECO:0000256" key="2">
    <source>
        <dbReference type="ARBA" id="ARBA00006474"/>
    </source>
</evidence>
<dbReference type="GO" id="GO:0005886">
    <property type="term" value="C:plasma membrane"/>
    <property type="evidence" value="ECO:0007669"/>
    <property type="project" value="UniProtKB-SubCell"/>
</dbReference>
<organism evidence="16 17">
    <name type="scientific">Candidatus Mcinerneyibacterium aminivorans</name>
    <dbReference type="NCBI Taxonomy" id="2703815"/>
    <lineage>
        <taxon>Bacteria</taxon>
        <taxon>Candidatus Macinerneyibacteriota</taxon>
        <taxon>Candidatus Mcinerneyibacteria</taxon>
        <taxon>Candidatus Mcinerneyibacteriales</taxon>
        <taxon>Candidatus Mcinerneyibacteriaceae</taxon>
        <taxon>Candidatus Mcinerneyibacterium</taxon>
    </lineage>
</organism>
<accession>A0A5D0MCT5</accession>
<feature type="transmembrane region" description="Helical" evidence="14">
    <location>
        <begin position="20"/>
        <end position="53"/>
    </location>
</feature>
<dbReference type="GO" id="GO:0005524">
    <property type="term" value="F:ATP binding"/>
    <property type="evidence" value="ECO:0007669"/>
    <property type="project" value="UniProtKB-UniRule"/>
</dbReference>
<dbReference type="Pfam" id="PF17854">
    <property type="entry name" value="FtsK_alpha"/>
    <property type="match status" value="1"/>
</dbReference>
<evidence type="ECO:0000256" key="8">
    <source>
        <dbReference type="ARBA" id="ARBA00022840"/>
    </source>
</evidence>
<sequence length="701" mass="80115">TYSSMDPPSSTLNGTVHNFVGIIGAYISYFFLFLFGNIALMIPLVLIYYAILLILNKLEYNFRKTISFIALIFSSSIILQFNEVFLHPNFRWGGVIINFIAEKMQLLFGNIGSYIILILVSIICIISIFNILFKNIFLKILGFISGIFSGLIDLSKNLLKKVFSFKKRRKEKSTKRNKKSKKKKNQEVGKQIEYFQAEKRKKDSIKSENIQKQNPEIINNDSQNFEYNGYKSLTPPLEILNYLKKANVRENVDELKYKLEDALDEFGIEGKVVNVEVGPMASLYEVDVKKGTKVRKITSLDKDLSLMLSKSNIRIIAPLPHKGTVGFEIPNKHRQFVSLRELIESDKYQESGANLAVAFGKTMNGDSLIMDISQMPHLLISGATNSGKSIGIHAIITSLLYKYTYKQVKFLMIDPKRLEFPHYNGLPHLLSDVIVEPKEANNILKWALYEMEKRYEKLSKHGYRNIQTYHEKEDNTEDMPYILIVVDEMADLIMNSGQDLEHSIIRLAQMSRAVGIHLILATQRPSVDIITGTIKANFPSRVAYKTATKNNSRIILDDSGAENLLGKGDFLYRSIDGELIRGQGALVTVDEIRETVDYLKNIKVEEDNFQEVFEREKEITVEMDDKDELYSEVLRIVYNNLVNGKDYVSISYLQRKLSIGYNRAARIVDTLAEDGIVDTQNISNKGRPILVEEKTLEEYID</sequence>
<dbReference type="SUPFAM" id="SSF46785">
    <property type="entry name" value="Winged helix' DNA-binding domain"/>
    <property type="match status" value="1"/>
</dbReference>
<dbReference type="SMART" id="SM00843">
    <property type="entry name" value="Ftsk_gamma"/>
    <property type="match status" value="1"/>
</dbReference>
<dbReference type="SUPFAM" id="SSF52540">
    <property type="entry name" value="P-loop containing nucleoside triphosphate hydrolases"/>
    <property type="match status" value="1"/>
</dbReference>
<keyword evidence="11 14" id="KW-0472">Membrane</keyword>
<dbReference type="Gene3D" id="1.10.10.10">
    <property type="entry name" value="Winged helix-like DNA-binding domain superfamily/Winged helix DNA-binding domain"/>
    <property type="match status" value="1"/>
</dbReference>
<dbReference type="InterPro" id="IPR027417">
    <property type="entry name" value="P-loop_NTPase"/>
</dbReference>
<evidence type="ECO:0000256" key="3">
    <source>
        <dbReference type="ARBA" id="ARBA00022475"/>
    </source>
</evidence>
<dbReference type="InterPro" id="IPR050206">
    <property type="entry name" value="FtsK/SpoIIIE/SftA"/>
</dbReference>
<evidence type="ECO:0000256" key="9">
    <source>
        <dbReference type="ARBA" id="ARBA00022989"/>
    </source>
</evidence>
<keyword evidence="12" id="KW-0131">Cell cycle</keyword>
<dbReference type="InterPro" id="IPR036390">
    <property type="entry name" value="WH_DNA-bd_sf"/>
</dbReference>